<dbReference type="Proteomes" id="UP000007254">
    <property type="component" value="Chromosome"/>
</dbReference>
<comment type="similarity">
    <text evidence="2">Belongs to the glycosyl hydrolase 3 family.</text>
</comment>
<evidence type="ECO:0000259" key="6">
    <source>
        <dbReference type="Pfam" id="PF00933"/>
    </source>
</evidence>
<dbReference type="InterPro" id="IPR017853">
    <property type="entry name" value="GH"/>
</dbReference>
<keyword evidence="5" id="KW-0326">Glycosidase</keyword>
<dbReference type="InterPro" id="IPR036881">
    <property type="entry name" value="Glyco_hydro_3_C_sf"/>
</dbReference>
<name>G0GB20_WINT7</name>
<gene>
    <name evidence="7" type="ordered locus">Spith_0768</name>
</gene>
<evidence type="ECO:0000313" key="8">
    <source>
        <dbReference type="Proteomes" id="UP000007254"/>
    </source>
</evidence>
<reference evidence="7 8" key="1">
    <citation type="submission" date="2011-06" db="EMBL/GenBank/DDBJ databases">
        <title>The complete genome of Spirochaeta thermophila DSM 6578.</title>
        <authorList>
            <consortium name="US DOE Joint Genome Institute (JGI-PGF)"/>
            <person name="Lucas S."/>
            <person name="Lapidus A."/>
            <person name="Bruce D."/>
            <person name="Goodwin L."/>
            <person name="Pitluck S."/>
            <person name="Peters L."/>
            <person name="Kyrpides N."/>
            <person name="Mavromatis K."/>
            <person name="Ivanova N."/>
            <person name="Mikailova N."/>
            <person name="Pagani I."/>
            <person name="Chertkov O."/>
            <person name="Detter J.C."/>
            <person name="Tapia R."/>
            <person name="Han C."/>
            <person name="Land M."/>
            <person name="Hauser L."/>
            <person name="Markowitz V."/>
            <person name="Cheng J.-F."/>
            <person name="Hugenholtz P."/>
            <person name="Woyke T."/>
            <person name="Wu D."/>
            <person name="Spring S."/>
            <person name="Merkhoffer B."/>
            <person name="Schneider S."/>
            <person name="Klenk H.-P."/>
            <person name="Eisen J.A."/>
        </authorList>
    </citation>
    <scope>NUCLEOTIDE SEQUENCE [LARGE SCALE GENOMIC DNA]</scope>
    <source>
        <strain evidence="8">ATCC 700085 / DSM 6578 / Z-1203</strain>
    </source>
</reference>
<dbReference type="AlphaFoldDB" id="G0GB20"/>
<keyword evidence="8" id="KW-1185">Reference proteome</keyword>
<feature type="domain" description="Glycoside hydrolase family 3 N-terminal" evidence="6">
    <location>
        <begin position="29"/>
        <end position="345"/>
    </location>
</feature>
<protein>
    <recommendedName>
        <fullName evidence="3">beta-N-acetylhexosaminidase</fullName>
        <ecNumber evidence="3">3.2.1.52</ecNumber>
    </recommendedName>
</protein>
<dbReference type="InterPro" id="IPR036962">
    <property type="entry name" value="Glyco_hydro_3_N_sf"/>
</dbReference>
<dbReference type="Pfam" id="PF00933">
    <property type="entry name" value="Glyco_hydro_3"/>
    <property type="match status" value="1"/>
</dbReference>
<dbReference type="EMBL" id="CP002903">
    <property type="protein sequence ID" value="AEJ61044.1"/>
    <property type="molecule type" value="Genomic_DNA"/>
</dbReference>
<keyword evidence="4 7" id="KW-0378">Hydrolase</keyword>
<evidence type="ECO:0000313" key="7">
    <source>
        <dbReference type="EMBL" id="AEJ61044.1"/>
    </source>
</evidence>
<accession>G0GB20</accession>
<evidence type="ECO:0000256" key="2">
    <source>
        <dbReference type="ARBA" id="ARBA00005336"/>
    </source>
</evidence>
<dbReference type="RefSeq" id="WP_014624421.1">
    <property type="nucleotide sequence ID" value="NC_017583.1"/>
</dbReference>
<evidence type="ECO:0000256" key="3">
    <source>
        <dbReference type="ARBA" id="ARBA00012663"/>
    </source>
</evidence>
<evidence type="ECO:0000256" key="1">
    <source>
        <dbReference type="ARBA" id="ARBA00001231"/>
    </source>
</evidence>
<dbReference type="KEGG" id="stq:Spith_0768"/>
<organism evidence="7 8">
    <name type="scientific">Winmispira thermophila (strain ATCC 700085 / DSM 6578 / Z-1203)</name>
    <name type="common">Spirochaeta thermophila</name>
    <dbReference type="NCBI Taxonomy" id="869211"/>
    <lineage>
        <taxon>Bacteria</taxon>
        <taxon>Pseudomonadati</taxon>
        <taxon>Spirochaetota</taxon>
        <taxon>Spirochaetia</taxon>
        <taxon>Winmispirales</taxon>
        <taxon>Winmispiraceae</taxon>
        <taxon>Winmispira</taxon>
    </lineage>
</organism>
<dbReference type="OrthoDB" id="9805821at2"/>
<dbReference type="SUPFAM" id="SSF51445">
    <property type="entry name" value="(Trans)glycosidases"/>
    <property type="match status" value="1"/>
</dbReference>
<comment type="catalytic activity">
    <reaction evidence="1">
        <text>Hydrolysis of terminal non-reducing N-acetyl-D-hexosamine residues in N-acetyl-beta-D-hexosaminides.</text>
        <dbReference type="EC" id="3.2.1.52"/>
    </reaction>
</comment>
<dbReference type="PANTHER" id="PTHR30480">
    <property type="entry name" value="BETA-HEXOSAMINIDASE-RELATED"/>
    <property type="match status" value="1"/>
</dbReference>
<dbReference type="InterPro" id="IPR050226">
    <property type="entry name" value="NagZ_Beta-hexosaminidase"/>
</dbReference>
<dbReference type="HOGENOM" id="CLU_008392_5_3_12"/>
<dbReference type="STRING" id="869211.Spith_0768"/>
<proteinExistence type="inferred from homology"/>
<dbReference type="Gene3D" id="3.20.20.300">
    <property type="entry name" value="Glycoside hydrolase, family 3, N-terminal domain"/>
    <property type="match status" value="1"/>
</dbReference>
<dbReference type="GO" id="GO:0005975">
    <property type="term" value="P:carbohydrate metabolic process"/>
    <property type="evidence" value="ECO:0007669"/>
    <property type="project" value="InterPro"/>
</dbReference>
<evidence type="ECO:0000256" key="4">
    <source>
        <dbReference type="ARBA" id="ARBA00022801"/>
    </source>
</evidence>
<sequence length="560" mass="62847">MMEWMSRAPFSLSPQDRRWVEETFRSLSLEEKVGQVFVLLCDELSEEKMQYVLGLKPGGIHRFPNGVSWETLASSAVFLQEHSRVPLLLTGDLEFSFFAVRIGDEGSEFQTQMGVAASSDPLRDVERMARIAAREGRALGYNVTFSPVVDINYNFRSTITGARTFGSDADMVRRLSEVYVRVLQEEGMGACAKHWPGDGVDDRDQHLVTSCNSLSRDVWDASYGEVYRGVIQAGVQSIMSAHICAPALVDGPDRFVPASLSGDLTITFLRERLGFNGVVISDATPMAGFASQGKREDLLPRALDAGCDIILFSEDPEEDVQIVLDAVKSRRVAPERLDEAVLRILAWKAALGLHRVEDWSSHVRGLMEEARASREEHARWAEECFASSITLVKHENDILPISPQRYRRVLLLESRPPEVFGPSGFTPFKDYLEQEGFWVTRMEADVLPDPDLYDLAIYLLDHYTFMSEGRASIPWAELHGGAFRSMWRFWDDIPTVMISLSSPYFLFEAPTVGTYVNVYSPAEVGLKVLVDLLMGRREFRGRNPVDPFCGMEDVRVSCGG</sequence>
<dbReference type="EC" id="3.2.1.52" evidence="3"/>
<dbReference type="Gene3D" id="3.40.50.1700">
    <property type="entry name" value="Glycoside hydrolase family 3 C-terminal domain"/>
    <property type="match status" value="2"/>
</dbReference>
<evidence type="ECO:0000256" key="5">
    <source>
        <dbReference type="ARBA" id="ARBA00023295"/>
    </source>
</evidence>
<dbReference type="GO" id="GO:0004563">
    <property type="term" value="F:beta-N-acetylhexosaminidase activity"/>
    <property type="evidence" value="ECO:0007669"/>
    <property type="project" value="UniProtKB-EC"/>
</dbReference>
<dbReference type="GO" id="GO:0009254">
    <property type="term" value="P:peptidoglycan turnover"/>
    <property type="evidence" value="ECO:0007669"/>
    <property type="project" value="TreeGrafter"/>
</dbReference>
<dbReference type="InterPro" id="IPR001764">
    <property type="entry name" value="Glyco_hydro_3_N"/>
</dbReference>
<dbReference type="PANTHER" id="PTHR30480:SF13">
    <property type="entry name" value="BETA-HEXOSAMINIDASE"/>
    <property type="match status" value="1"/>
</dbReference>